<feature type="transmembrane region" description="Helical" evidence="1">
    <location>
        <begin position="574"/>
        <end position="593"/>
    </location>
</feature>
<dbReference type="OrthoDB" id="347313at2759"/>
<feature type="chain" id="PRO_5004671383" evidence="2">
    <location>
        <begin position="23"/>
        <end position="595"/>
    </location>
</feature>
<dbReference type="Proteomes" id="UP000018050">
    <property type="component" value="Unassembled WGS sequence"/>
</dbReference>
<dbReference type="EMBL" id="HG671212">
    <property type="protein sequence ID" value="CDI80458.1"/>
    <property type="molecule type" value="Genomic_DNA"/>
</dbReference>
<dbReference type="InterPro" id="IPR021288">
    <property type="entry name" value="Surface_antigen"/>
</dbReference>
<keyword evidence="1" id="KW-1133">Transmembrane helix</keyword>
<accession>U6GMF1</accession>
<dbReference type="Pfam" id="PF11054">
    <property type="entry name" value="Surface_antigen"/>
    <property type="match status" value="3"/>
</dbReference>
<name>U6GMF1_EIMAC</name>
<reference evidence="3" key="2">
    <citation type="submission" date="2013-10" db="EMBL/GenBank/DDBJ databases">
        <authorList>
            <person name="Aslett M."/>
        </authorList>
    </citation>
    <scope>NUCLEOTIDE SEQUENCE</scope>
    <source>
        <strain evidence="3">Houghton</strain>
    </source>
</reference>
<protein>
    <submittedName>
        <fullName evidence="3">SAG family member</fullName>
    </submittedName>
</protein>
<evidence type="ECO:0000313" key="4">
    <source>
        <dbReference type="Proteomes" id="UP000018050"/>
    </source>
</evidence>
<dbReference type="GeneID" id="25269578"/>
<gene>
    <name evidence="3" type="ORF">EAH_00015080</name>
</gene>
<evidence type="ECO:0000256" key="1">
    <source>
        <dbReference type="SAM" id="Phobius"/>
    </source>
</evidence>
<keyword evidence="1" id="KW-0472">Membrane</keyword>
<dbReference type="AlphaFoldDB" id="U6GMF1"/>
<keyword evidence="4" id="KW-1185">Reference proteome</keyword>
<dbReference type="OMA" id="RSEADNC"/>
<sequence length="595" mass="62997">MKSLCTCAALAVATAIAHGSFADALAPGDRAARSEVKATKLVKLDSGSHCTEAINEFRTSLGSTTNYQPNSNEESATDLSDFFTATNCEAIKSGEFQHIWGSSAKVFVVSATRPTPSSSGTKISCDEALSEWKTGFANFEGQDPPAYSDATLVYANPNSVGLVSLLSASQQTIYCGTTDTCGDDTLVCYYKPSGIEEETVPVSEDLWHKLQESHKVKPALAADDAGSASCVTAVNAARGAGGLELAGFTKGSNLEAGAKKLYGLTCEAIDTMTVDPTAAAGHTIIYATKEGDTPPTAEEAVEQWKKGAARLGTGVLPAFTKKSKAADGEIYYDSAVAGFVSIMTDNTRETACYKATGCTNAALICLLKGPTLEENQKPITDETWKKVLDVYGEKMDFKEREEGESCLTEINDFRAQDGLALPPFAAATDLHGAKPKASELIGKGLTCEALKSGNAPILFTDQEISLMYYMGETATCSLAVREWKNGIDLFSDFTIPPKYTSTEEVYKKGAATNFISLVSEGTDTKIKCYTVTGCSEPGLLCLLQPPVFKENEAPISEETWKKVTDTVTSGAASASAYGALLSSVFVAVGLFALSF</sequence>
<feature type="signal peptide" evidence="2">
    <location>
        <begin position="1"/>
        <end position="22"/>
    </location>
</feature>
<keyword evidence="2" id="KW-0732">Signal</keyword>
<proteinExistence type="predicted"/>
<dbReference type="VEuPathDB" id="ToxoDB:EAH_00015080"/>
<evidence type="ECO:0000313" key="3">
    <source>
        <dbReference type="EMBL" id="CDI80458.1"/>
    </source>
</evidence>
<reference evidence="3" key="1">
    <citation type="submission" date="2013-10" db="EMBL/GenBank/DDBJ databases">
        <title>Genomic analysis of the causative agents of coccidiosis in chickens.</title>
        <authorList>
            <person name="Reid A.J."/>
            <person name="Blake D."/>
            <person name="Billington K."/>
            <person name="Browne H."/>
            <person name="Dunn M."/>
            <person name="Hung S."/>
            <person name="Kawahara F."/>
            <person name="Miranda-Saavedra D."/>
            <person name="Mourier T."/>
            <person name="Nagra H."/>
            <person name="Otto T.D."/>
            <person name="Rawlings N."/>
            <person name="Sanchez A."/>
            <person name="Sanders M."/>
            <person name="Subramaniam C."/>
            <person name="Tay Y."/>
            <person name="Dear P."/>
            <person name="Doerig C."/>
            <person name="Gruber A."/>
            <person name="Parkinson J."/>
            <person name="Shirley M."/>
            <person name="Wan K.L."/>
            <person name="Berriman M."/>
            <person name="Tomley F."/>
            <person name="Pain A."/>
        </authorList>
    </citation>
    <scope>NUCLEOTIDE SEQUENCE</scope>
    <source>
        <strain evidence="3">Houghton</strain>
    </source>
</reference>
<evidence type="ECO:0000256" key="2">
    <source>
        <dbReference type="SAM" id="SignalP"/>
    </source>
</evidence>
<keyword evidence="1" id="KW-0812">Transmembrane</keyword>
<dbReference type="RefSeq" id="XP_013249586.1">
    <property type="nucleotide sequence ID" value="XM_013394132.1"/>
</dbReference>
<organism evidence="3 4">
    <name type="scientific">Eimeria acervulina</name>
    <name type="common">Coccidian parasite</name>
    <dbReference type="NCBI Taxonomy" id="5801"/>
    <lineage>
        <taxon>Eukaryota</taxon>
        <taxon>Sar</taxon>
        <taxon>Alveolata</taxon>
        <taxon>Apicomplexa</taxon>
        <taxon>Conoidasida</taxon>
        <taxon>Coccidia</taxon>
        <taxon>Eucoccidiorida</taxon>
        <taxon>Eimeriorina</taxon>
        <taxon>Eimeriidae</taxon>
        <taxon>Eimeria</taxon>
    </lineage>
</organism>